<dbReference type="GO" id="GO:0016747">
    <property type="term" value="F:acyltransferase activity, transferring groups other than amino-acyl groups"/>
    <property type="evidence" value="ECO:0007669"/>
    <property type="project" value="InterPro"/>
</dbReference>
<reference evidence="2 3" key="1">
    <citation type="submission" date="2016-11" db="EMBL/GenBank/DDBJ databases">
        <authorList>
            <person name="Jaros S."/>
            <person name="Januszkiewicz K."/>
            <person name="Wedrychowicz H."/>
        </authorList>
    </citation>
    <scope>NUCLEOTIDE SEQUENCE [LARGE SCALE GENOMIC DNA]</scope>
    <source>
        <strain evidence="2 3">DSM 19436</strain>
    </source>
</reference>
<sequence length="184" mass="20556">MVTQLMPPDWTMRTKRLTLRPILGSDAEALVEGLGDFEVARWLSRVPYPYTLDEARRFIAWERSERAVGEDRVVGIDAGGLVGIASLRGRGAEPVLGYWLSRRHWGQGYMTEAVGALIAAAFESPDVATIRSGVFEGNQRSLAIQTRFGFVVSGHSRLHNLALDRDLAHIDTQLTRARHEEFKP</sequence>
<dbReference type="Pfam" id="PF13302">
    <property type="entry name" value="Acetyltransf_3"/>
    <property type="match status" value="1"/>
</dbReference>
<dbReference type="SUPFAM" id="SSF55729">
    <property type="entry name" value="Acyl-CoA N-acyltransferases (Nat)"/>
    <property type="match status" value="1"/>
</dbReference>
<proteinExistence type="predicted"/>
<gene>
    <name evidence="2" type="ORF">SAMN02745157_2372</name>
</gene>
<dbReference type="PANTHER" id="PTHR43792">
    <property type="entry name" value="GNAT FAMILY, PUTATIVE (AFU_ORTHOLOGUE AFUA_3G00765)-RELATED-RELATED"/>
    <property type="match status" value="1"/>
</dbReference>
<name>A0A1M5CJB8_9HYPH</name>
<protein>
    <submittedName>
        <fullName evidence="2">Protein N-acetyltransferase, RimJ/RimL family</fullName>
    </submittedName>
</protein>
<keyword evidence="3" id="KW-1185">Reference proteome</keyword>
<dbReference type="InterPro" id="IPR000182">
    <property type="entry name" value="GNAT_dom"/>
</dbReference>
<evidence type="ECO:0000313" key="3">
    <source>
        <dbReference type="Proteomes" id="UP000184485"/>
    </source>
</evidence>
<dbReference type="PROSITE" id="PS51186">
    <property type="entry name" value="GNAT"/>
    <property type="match status" value="1"/>
</dbReference>
<dbReference type="AlphaFoldDB" id="A0A1M5CJB8"/>
<accession>A0A1M5CJB8</accession>
<dbReference type="EMBL" id="FQUP01000002">
    <property type="protein sequence ID" value="SHF54786.1"/>
    <property type="molecule type" value="Genomic_DNA"/>
</dbReference>
<evidence type="ECO:0000313" key="2">
    <source>
        <dbReference type="EMBL" id="SHF54786.1"/>
    </source>
</evidence>
<dbReference type="Gene3D" id="3.40.630.30">
    <property type="match status" value="1"/>
</dbReference>
<feature type="domain" description="N-acetyltransferase" evidence="1">
    <location>
        <begin position="17"/>
        <end position="177"/>
    </location>
</feature>
<dbReference type="Proteomes" id="UP000184485">
    <property type="component" value="Unassembled WGS sequence"/>
</dbReference>
<dbReference type="RefSeq" id="WP_175561825.1">
    <property type="nucleotide sequence ID" value="NZ_FQUP01000002.1"/>
</dbReference>
<keyword evidence="2" id="KW-0808">Transferase</keyword>
<organism evidence="2 3">
    <name type="scientific">Kaistia soli DSM 19436</name>
    <dbReference type="NCBI Taxonomy" id="1122133"/>
    <lineage>
        <taxon>Bacteria</taxon>
        <taxon>Pseudomonadati</taxon>
        <taxon>Pseudomonadota</taxon>
        <taxon>Alphaproteobacteria</taxon>
        <taxon>Hyphomicrobiales</taxon>
        <taxon>Kaistiaceae</taxon>
        <taxon>Kaistia</taxon>
    </lineage>
</organism>
<evidence type="ECO:0000259" key="1">
    <source>
        <dbReference type="PROSITE" id="PS51186"/>
    </source>
</evidence>
<dbReference type="InterPro" id="IPR051531">
    <property type="entry name" value="N-acetyltransferase"/>
</dbReference>
<dbReference type="InterPro" id="IPR016181">
    <property type="entry name" value="Acyl_CoA_acyltransferase"/>
</dbReference>
<dbReference type="STRING" id="1122133.SAMN02745157_2372"/>